<dbReference type="GO" id="GO:0003735">
    <property type="term" value="F:structural constituent of ribosome"/>
    <property type="evidence" value="ECO:0007669"/>
    <property type="project" value="InterPro"/>
</dbReference>
<dbReference type="OrthoDB" id="5555409at2759"/>
<dbReference type="InterPro" id="IPR000244">
    <property type="entry name" value="Ribosomal_bL9"/>
</dbReference>
<reference evidence="3" key="1">
    <citation type="journal article" date="2020" name="Fungal Divers.">
        <title>Resolving the Mortierellaceae phylogeny through synthesis of multi-gene phylogenetics and phylogenomics.</title>
        <authorList>
            <person name="Vandepol N."/>
            <person name="Liber J."/>
            <person name="Desiro A."/>
            <person name="Na H."/>
            <person name="Kennedy M."/>
            <person name="Barry K."/>
            <person name="Grigoriev I.V."/>
            <person name="Miller A.N."/>
            <person name="O'Donnell K."/>
            <person name="Stajich J.E."/>
            <person name="Bonito G."/>
        </authorList>
    </citation>
    <scope>NUCLEOTIDE SEQUENCE</scope>
    <source>
        <strain evidence="3">KOD1015</strain>
    </source>
</reference>
<dbReference type="InterPro" id="IPR020069">
    <property type="entry name" value="Ribosomal_bL9_C"/>
</dbReference>
<dbReference type="SUPFAM" id="SSF55653">
    <property type="entry name" value="Ribosomal protein L9 C-domain"/>
    <property type="match status" value="1"/>
</dbReference>
<dbReference type="GO" id="GO:0006412">
    <property type="term" value="P:translation"/>
    <property type="evidence" value="ECO:0007669"/>
    <property type="project" value="InterPro"/>
</dbReference>
<protein>
    <recommendedName>
        <fullName evidence="1">50S ribosomal protein L9, chloroplastic</fullName>
    </recommendedName>
</protein>
<dbReference type="Gene3D" id="3.10.430.100">
    <property type="entry name" value="Ribosomal protein L9, C-terminal domain"/>
    <property type="match status" value="1"/>
</dbReference>
<dbReference type="GO" id="GO:0005840">
    <property type="term" value="C:ribosome"/>
    <property type="evidence" value="ECO:0007669"/>
    <property type="project" value="InterPro"/>
</dbReference>
<evidence type="ECO:0000256" key="1">
    <source>
        <dbReference type="ARBA" id="ARBA00035427"/>
    </source>
</evidence>
<dbReference type="EMBL" id="JAABOA010000614">
    <property type="protein sequence ID" value="KAF9583720.1"/>
    <property type="molecule type" value="Genomic_DNA"/>
</dbReference>
<dbReference type="PANTHER" id="PTHR21368">
    <property type="entry name" value="50S RIBOSOMAL PROTEIN L9"/>
    <property type="match status" value="1"/>
</dbReference>
<evidence type="ECO:0000313" key="3">
    <source>
        <dbReference type="EMBL" id="KAF9583720.1"/>
    </source>
</evidence>
<proteinExistence type="predicted"/>
<evidence type="ECO:0000313" key="4">
    <source>
        <dbReference type="Proteomes" id="UP000780801"/>
    </source>
</evidence>
<dbReference type="InterPro" id="IPR036791">
    <property type="entry name" value="Ribosomal_bL9_C_sf"/>
</dbReference>
<keyword evidence="4" id="KW-1185">Reference proteome</keyword>
<comment type="caution">
    <text evidence="3">The sequence shown here is derived from an EMBL/GenBank/DDBJ whole genome shotgun (WGS) entry which is preliminary data.</text>
</comment>
<feature type="domain" description="Large ribosomal subunit protein bL9 C-terminal" evidence="2">
    <location>
        <begin position="129"/>
        <end position="188"/>
    </location>
</feature>
<sequence length="190" mass="21280">MFSVTRSSLSLGAINRSATHVVKRWRSQKSIEVTLRANVQGLGKPAGRMRNQLYPMRLANYIDKKFQMINEAKLADQNAAENAQERSKIYQQTAKKEQKLLHLHGLRHTLEALPPLVFPRAVNEVVPGSKTIFGSVQAEDVVKELKSKYGITADKITVPGSKIKTIGESWARIELGDLGHVQLKIVVERK</sequence>
<name>A0A9P6KGF7_9FUNG</name>
<dbReference type="AlphaFoldDB" id="A0A9P6KGF7"/>
<organism evidence="3 4">
    <name type="scientific">Lunasporangiospora selenospora</name>
    <dbReference type="NCBI Taxonomy" id="979761"/>
    <lineage>
        <taxon>Eukaryota</taxon>
        <taxon>Fungi</taxon>
        <taxon>Fungi incertae sedis</taxon>
        <taxon>Mucoromycota</taxon>
        <taxon>Mortierellomycotina</taxon>
        <taxon>Mortierellomycetes</taxon>
        <taxon>Mortierellales</taxon>
        <taxon>Mortierellaceae</taxon>
        <taxon>Lunasporangiospora</taxon>
    </lineage>
</organism>
<gene>
    <name evidence="3" type="ORF">BGW38_008766</name>
</gene>
<dbReference type="Pfam" id="PF03948">
    <property type="entry name" value="Ribosomal_L9_C"/>
    <property type="match status" value="1"/>
</dbReference>
<accession>A0A9P6KGF7</accession>
<dbReference type="Proteomes" id="UP000780801">
    <property type="component" value="Unassembled WGS sequence"/>
</dbReference>
<evidence type="ECO:0000259" key="2">
    <source>
        <dbReference type="Pfam" id="PF03948"/>
    </source>
</evidence>